<accession>A0A0H5QRH8</accession>
<proteinExistence type="predicted"/>
<dbReference type="EMBL" id="HACM01003790">
    <property type="protein sequence ID" value="CRZ04232.1"/>
    <property type="molecule type" value="Transcribed_RNA"/>
</dbReference>
<feature type="non-terminal residue" evidence="1">
    <location>
        <position position="462"/>
    </location>
</feature>
<organism evidence="1">
    <name type="scientific">Spongospora subterranea</name>
    <dbReference type="NCBI Taxonomy" id="70186"/>
    <lineage>
        <taxon>Eukaryota</taxon>
        <taxon>Sar</taxon>
        <taxon>Rhizaria</taxon>
        <taxon>Endomyxa</taxon>
        <taxon>Phytomyxea</taxon>
        <taxon>Plasmodiophorida</taxon>
        <taxon>Plasmodiophoridae</taxon>
        <taxon>Spongospora</taxon>
    </lineage>
</organism>
<evidence type="ECO:0008006" key="2">
    <source>
        <dbReference type="Google" id="ProtNLM"/>
    </source>
</evidence>
<reference evidence="1" key="1">
    <citation type="submission" date="2015-04" db="EMBL/GenBank/DDBJ databases">
        <title>The genome sequence of the plant pathogenic Rhizarian Plasmodiophora brassicae reveals insights in its biotrophic life cycle and the origin of chitin synthesis.</title>
        <authorList>
            <person name="Schwelm A."/>
            <person name="Fogelqvist J."/>
            <person name="Knaust A."/>
            <person name="Julke S."/>
            <person name="Lilja T."/>
            <person name="Dhandapani V."/>
            <person name="Bonilla-Rosso G."/>
            <person name="Karlsson M."/>
            <person name="Shevchenko A."/>
            <person name="Choi S.R."/>
            <person name="Kim H.G."/>
            <person name="Park J.Y."/>
            <person name="Lim Y.P."/>
            <person name="Ludwig-Muller J."/>
            <person name="Dixelius C."/>
        </authorList>
    </citation>
    <scope>NUCLEOTIDE SEQUENCE</scope>
    <source>
        <tissue evidence="1">Potato root galls</tissue>
    </source>
</reference>
<name>A0A0H5QRH8_9EUKA</name>
<sequence length="462" mass="51502">MTTLQELLLEANATDHLAVFEDEEEGEEDLDDDIDDENESAEWSILNPTRMPKVKISLEPADGLLLSEARTEIRTVCARVREHLKIGTNSSVGISEVFNMCLEPILSQLFQLTDAGMTNSGSKVSGSDMAHFIRVLATLSLYKATPTKFWDPFNRNLFPLAGTLDKAPFQKVMTALNRSGRRNNSGDAEQDRWDSPFSENTVIRDLERNFTKFTSKIGYVQKTTRLSVDDDHYRLASFLCERLGLTRLNNPKKAFGPVSTGVVSICTGLQLGMRLIGRGENYSTVVKILMMWMHQVDLVEQVKSFGNLIAMDRGYWRPELVEWVLSCGFEIVGTFVRVKWFPFTFGTVAATGSRMAIPEVGAKALYVARRYIAGRELFALAYRSGKGHVCTMITTLSNHVGTWFYKAKRAGSYRVAQPAPSLIALQIDANVEQITAVQGGCEWHVHRAALPVVTSTVSVVLL</sequence>
<evidence type="ECO:0000313" key="1">
    <source>
        <dbReference type="EMBL" id="CRZ04232.1"/>
    </source>
</evidence>
<protein>
    <recommendedName>
        <fullName evidence="2">PiggyBac transposable element-derived protein domain-containing protein</fullName>
    </recommendedName>
</protein>
<dbReference type="AlphaFoldDB" id="A0A0H5QRH8"/>